<dbReference type="Proteomes" id="UP001162131">
    <property type="component" value="Unassembled WGS sequence"/>
</dbReference>
<keyword evidence="3" id="KW-1185">Reference proteome</keyword>
<feature type="transmembrane region" description="Helical" evidence="1">
    <location>
        <begin position="172"/>
        <end position="190"/>
    </location>
</feature>
<feature type="transmembrane region" description="Helical" evidence="1">
    <location>
        <begin position="232"/>
        <end position="253"/>
    </location>
</feature>
<proteinExistence type="predicted"/>
<dbReference type="AlphaFoldDB" id="A0AAU9IGI1"/>
<sequence>MDSKKQPLIKPRQNRNTSPCIRWRHKIEQHPKLRFFLQIFIGLFAASHFLISFWILIFMKDHRKYELSLVPLIFLAGEIAVLCSTMLGVVIYLLVKRKNGMATWHRSVTGILLRNIFVSTLFEITLILSIFYIETTKKSILIHSVATISSPLIILCLVSALKVIFLETSHTWYWLILNVLGLSEIFIFIWREDYDYFIPWRISLAPLWLFFITHLVICFFFLVEKSGRMAKLLVAFSIIGSICGSGSVTFLALFLDGNSEDWEKFMILGWAGLFFFTIAYAKRFGKWVIDTLFCHIEFEFTQSKKRRNLRTKSWSLLL</sequence>
<reference evidence="2" key="1">
    <citation type="submission" date="2021-09" db="EMBL/GenBank/DDBJ databases">
        <authorList>
            <consortium name="AG Swart"/>
            <person name="Singh M."/>
            <person name="Singh A."/>
            <person name="Seah K."/>
            <person name="Emmerich C."/>
        </authorList>
    </citation>
    <scope>NUCLEOTIDE SEQUENCE</scope>
    <source>
        <strain evidence="2">ATCC30299</strain>
    </source>
</reference>
<keyword evidence="1" id="KW-1133">Transmembrane helix</keyword>
<feature type="transmembrane region" description="Helical" evidence="1">
    <location>
        <begin position="69"/>
        <end position="95"/>
    </location>
</feature>
<comment type="caution">
    <text evidence="2">The sequence shown here is derived from an EMBL/GenBank/DDBJ whole genome shotgun (WGS) entry which is preliminary data.</text>
</comment>
<keyword evidence="1" id="KW-0472">Membrane</keyword>
<protein>
    <recommendedName>
        <fullName evidence="4">Transmembrane protein</fullName>
    </recommendedName>
</protein>
<accession>A0AAU9IGI1</accession>
<feature type="transmembrane region" description="Helical" evidence="1">
    <location>
        <begin position="116"/>
        <end position="134"/>
    </location>
</feature>
<evidence type="ECO:0000313" key="2">
    <source>
        <dbReference type="EMBL" id="CAG9312367.1"/>
    </source>
</evidence>
<evidence type="ECO:0008006" key="4">
    <source>
        <dbReference type="Google" id="ProtNLM"/>
    </source>
</evidence>
<feature type="transmembrane region" description="Helical" evidence="1">
    <location>
        <begin position="265"/>
        <end position="281"/>
    </location>
</feature>
<keyword evidence="1" id="KW-0812">Transmembrane</keyword>
<feature type="transmembrane region" description="Helical" evidence="1">
    <location>
        <begin position="202"/>
        <end position="223"/>
    </location>
</feature>
<dbReference type="EMBL" id="CAJZBQ010000006">
    <property type="protein sequence ID" value="CAG9312367.1"/>
    <property type="molecule type" value="Genomic_DNA"/>
</dbReference>
<evidence type="ECO:0000256" key="1">
    <source>
        <dbReference type="SAM" id="Phobius"/>
    </source>
</evidence>
<organism evidence="2 3">
    <name type="scientific">Blepharisma stoltei</name>
    <dbReference type="NCBI Taxonomy" id="1481888"/>
    <lineage>
        <taxon>Eukaryota</taxon>
        <taxon>Sar</taxon>
        <taxon>Alveolata</taxon>
        <taxon>Ciliophora</taxon>
        <taxon>Postciliodesmatophora</taxon>
        <taxon>Heterotrichea</taxon>
        <taxon>Heterotrichida</taxon>
        <taxon>Blepharismidae</taxon>
        <taxon>Blepharisma</taxon>
    </lineage>
</organism>
<evidence type="ECO:0000313" key="3">
    <source>
        <dbReference type="Proteomes" id="UP001162131"/>
    </source>
</evidence>
<name>A0AAU9IGI1_9CILI</name>
<gene>
    <name evidence="2" type="ORF">BSTOLATCC_MIC6474</name>
</gene>
<feature type="transmembrane region" description="Helical" evidence="1">
    <location>
        <begin position="35"/>
        <end position="57"/>
    </location>
</feature>
<feature type="transmembrane region" description="Helical" evidence="1">
    <location>
        <begin position="140"/>
        <end position="165"/>
    </location>
</feature>